<reference evidence="9" key="1">
    <citation type="submission" date="2020-11" db="EMBL/GenBank/DDBJ databases">
        <authorList>
            <person name="Kim M.K."/>
        </authorList>
    </citation>
    <scope>NUCLEOTIDE SEQUENCE</scope>
    <source>
        <strain evidence="9">BT350</strain>
    </source>
</reference>
<evidence type="ECO:0000256" key="5">
    <source>
        <dbReference type="ARBA" id="ARBA00022737"/>
    </source>
</evidence>
<keyword evidence="5" id="KW-0677">Repeat</keyword>
<feature type="domain" description="Cadherin" evidence="8">
    <location>
        <begin position="203"/>
        <end position="295"/>
    </location>
</feature>
<dbReference type="EMBL" id="JADQDO010000009">
    <property type="protein sequence ID" value="MBF9234910.1"/>
    <property type="molecule type" value="Genomic_DNA"/>
</dbReference>
<dbReference type="Gene3D" id="2.150.10.10">
    <property type="entry name" value="Serralysin-like metalloprotease, C-terminal"/>
    <property type="match status" value="1"/>
</dbReference>
<dbReference type="InterPro" id="IPR001343">
    <property type="entry name" value="Hemolysn_Ca-bd"/>
</dbReference>
<dbReference type="SUPFAM" id="SSF51120">
    <property type="entry name" value="beta-Roll"/>
    <property type="match status" value="1"/>
</dbReference>
<dbReference type="PROSITE" id="PS50268">
    <property type="entry name" value="CADHERIN_2"/>
    <property type="match status" value="5"/>
</dbReference>
<evidence type="ECO:0000256" key="3">
    <source>
        <dbReference type="ARBA" id="ARBA00004613"/>
    </source>
</evidence>
<dbReference type="GO" id="GO:0008013">
    <property type="term" value="F:beta-catenin binding"/>
    <property type="evidence" value="ECO:0007669"/>
    <property type="project" value="TreeGrafter"/>
</dbReference>
<dbReference type="InterPro" id="IPR002126">
    <property type="entry name" value="Cadherin-like_dom"/>
</dbReference>
<dbReference type="GO" id="GO:0045296">
    <property type="term" value="F:cadherin binding"/>
    <property type="evidence" value="ECO:0007669"/>
    <property type="project" value="TreeGrafter"/>
</dbReference>
<dbReference type="PANTHER" id="PTHR24027">
    <property type="entry name" value="CADHERIN-23"/>
    <property type="match status" value="1"/>
</dbReference>
<keyword evidence="6" id="KW-0106">Calcium</keyword>
<dbReference type="GO" id="GO:0016342">
    <property type="term" value="C:catenin complex"/>
    <property type="evidence" value="ECO:0007669"/>
    <property type="project" value="TreeGrafter"/>
</dbReference>
<evidence type="ECO:0000256" key="4">
    <source>
        <dbReference type="ARBA" id="ARBA00022525"/>
    </source>
</evidence>
<dbReference type="RefSeq" id="WP_196272907.1">
    <property type="nucleotide sequence ID" value="NZ_JADQDO010000009.1"/>
</dbReference>
<evidence type="ECO:0000313" key="10">
    <source>
        <dbReference type="Proteomes" id="UP000599312"/>
    </source>
</evidence>
<keyword evidence="4" id="KW-0964">Secreted</keyword>
<dbReference type="GO" id="GO:0016477">
    <property type="term" value="P:cell migration"/>
    <property type="evidence" value="ECO:0007669"/>
    <property type="project" value="TreeGrafter"/>
</dbReference>
<evidence type="ECO:0000256" key="6">
    <source>
        <dbReference type="ARBA" id="ARBA00022837"/>
    </source>
</evidence>
<evidence type="ECO:0000256" key="1">
    <source>
        <dbReference type="ARBA" id="ARBA00001913"/>
    </source>
</evidence>
<proteinExistence type="predicted"/>
<feature type="domain" description="Cadherin" evidence="8">
    <location>
        <begin position="400"/>
        <end position="498"/>
    </location>
</feature>
<dbReference type="InterPro" id="IPR011049">
    <property type="entry name" value="Serralysin-like_metalloprot_C"/>
</dbReference>
<dbReference type="PRINTS" id="PR00205">
    <property type="entry name" value="CADHERIN"/>
</dbReference>
<comment type="subcellular location">
    <subcellularLocation>
        <location evidence="2">Membrane</location>
    </subcellularLocation>
    <subcellularLocation>
        <location evidence="3">Secreted</location>
    </subcellularLocation>
</comment>
<dbReference type="GO" id="GO:0005509">
    <property type="term" value="F:calcium ion binding"/>
    <property type="evidence" value="ECO:0007669"/>
    <property type="project" value="InterPro"/>
</dbReference>
<comment type="caution">
    <text evidence="9">The sequence shown here is derived from an EMBL/GenBank/DDBJ whole genome shotgun (WGS) entry which is preliminary data.</text>
</comment>
<gene>
    <name evidence="9" type="ORF">I2H38_16165</name>
</gene>
<keyword evidence="7" id="KW-0472">Membrane</keyword>
<evidence type="ECO:0000256" key="2">
    <source>
        <dbReference type="ARBA" id="ARBA00004370"/>
    </source>
</evidence>
<dbReference type="InterPro" id="IPR013858">
    <property type="entry name" value="Peptidase_M10B_C"/>
</dbReference>
<dbReference type="Pfam" id="PF00353">
    <property type="entry name" value="HemolysinCabind"/>
    <property type="match status" value="1"/>
</dbReference>
<dbReference type="GO" id="GO:0005615">
    <property type="term" value="C:extracellular space"/>
    <property type="evidence" value="ECO:0007669"/>
    <property type="project" value="InterPro"/>
</dbReference>
<feature type="domain" description="Cadherin" evidence="8">
    <location>
        <begin position="93"/>
        <end position="190"/>
    </location>
</feature>
<name>A0A931BW25_9HYPH</name>
<evidence type="ECO:0000256" key="7">
    <source>
        <dbReference type="ARBA" id="ARBA00023136"/>
    </source>
</evidence>
<dbReference type="Pfam" id="PF08548">
    <property type="entry name" value="Peptidase_M10_C"/>
    <property type="match status" value="1"/>
</dbReference>
<sequence length="646" mass="67773">TGTDPDAGDTFTFTLADDPSGKFEIIGSELRLKAGQHLDYETAKSHVIKIAVKDHGGLTVIQEVTIQVKDVVETGLNHAPTKVTVNGGTVAWLDENSNHNTFIGILDATDQDSDDLTYSFAPGGDAGGLFVIDSLTKQIKLAPGATIDYETLPEGGKFYTLKIVASDGKSYSAAQTITIVIRDVNEVPEMTLTGTGPGGTLVVAENSVTNTLVGTLSAVDPDGDAVSYTLLDNAGGRFKLVGTQIRVANGHLLDYEAADGQSHDISVLVTDSKGATQIKTFTVVVTDVDETVPNHDPTGVTLSRTAVNEGTTGLIATLTGNDPDPGETFTFALAEDVSGKFEIVGNQLRLKAGQVLDYETAKSHTIKITVTDHGGLSVTKEVTIAVNDVDETIPNRAPTDISLSRASIQELASDGTEVGALSATDDAGSVHSFTLLDDAGGRFELRGGKIWVKNGVKLDFEQAQSHQIKVKTTDQGGMSFEKVLTIAVTDVSPESTLGSADNDKIVGGAGNDTLGGGVGNDTLFGGLGSDVLTGGAGNDVFVFDTKPSKKANFDKITDYVVKDDSIWLDNAVFKKLGKGTAAAPGKLNKNFFTIGDKAKDKDDYLIYDSKKGILYYDADGSGGGKAVEIASLKKGLKMTAAEFFVI</sequence>
<accession>A0A931BW25</accession>
<dbReference type="Proteomes" id="UP000599312">
    <property type="component" value="Unassembled WGS sequence"/>
</dbReference>
<evidence type="ECO:0000259" key="8">
    <source>
        <dbReference type="PROSITE" id="PS50268"/>
    </source>
</evidence>
<dbReference type="PANTHER" id="PTHR24027:SF438">
    <property type="entry name" value="CADHERIN 23"/>
    <property type="match status" value="1"/>
</dbReference>
<feature type="domain" description="Cadherin" evidence="8">
    <location>
        <begin position="315"/>
        <end position="400"/>
    </location>
</feature>
<feature type="non-terminal residue" evidence="9">
    <location>
        <position position="1"/>
    </location>
</feature>
<organism evidence="9 10">
    <name type="scientific">Microvirga alba</name>
    <dbReference type="NCBI Taxonomy" id="2791025"/>
    <lineage>
        <taxon>Bacteria</taxon>
        <taxon>Pseudomonadati</taxon>
        <taxon>Pseudomonadota</taxon>
        <taxon>Alphaproteobacteria</taxon>
        <taxon>Hyphomicrobiales</taxon>
        <taxon>Methylobacteriaceae</taxon>
        <taxon>Microvirga</taxon>
    </lineage>
</organism>
<dbReference type="Pfam" id="PF00028">
    <property type="entry name" value="Cadherin"/>
    <property type="match status" value="1"/>
</dbReference>
<feature type="domain" description="Cadherin" evidence="8">
    <location>
        <begin position="3"/>
        <end position="82"/>
    </location>
</feature>
<dbReference type="SUPFAM" id="SSF49313">
    <property type="entry name" value="Cadherin-like"/>
    <property type="match status" value="5"/>
</dbReference>
<dbReference type="CDD" id="cd11304">
    <property type="entry name" value="Cadherin_repeat"/>
    <property type="match status" value="5"/>
</dbReference>
<dbReference type="SMART" id="SM00112">
    <property type="entry name" value="CA"/>
    <property type="match status" value="5"/>
</dbReference>
<dbReference type="Gene3D" id="2.60.40.60">
    <property type="entry name" value="Cadherins"/>
    <property type="match status" value="4"/>
</dbReference>
<protein>
    <submittedName>
        <fullName evidence="9">Cadherin domain-containing protein</fullName>
    </submittedName>
</protein>
<dbReference type="PROSITE" id="PS00330">
    <property type="entry name" value="HEMOLYSIN_CALCIUM"/>
    <property type="match status" value="3"/>
</dbReference>
<keyword evidence="10" id="KW-1185">Reference proteome</keyword>
<dbReference type="InterPro" id="IPR039808">
    <property type="entry name" value="Cadherin"/>
</dbReference>
<dbReference type="InterPro" id="IPR015919">
    <property type="entry name" value="Cadherin-like_sf"/>
</dbReference>
<comment type="cofactor">
    <cofactor evidence="1">
        <name>Ca(2+)</name>
        <dbReference type="ChEBI" id="CHEBI:29108"/>
    </cofactor>
</comment>
<dbReference type="GO" id="GO:0007156">
    <property type="term" value="P:homophilic cell adhesion via plasma membrane adhesion molecules"/>
    <property type="evidence" value="ECO:0007669"/>
    <property type="project" value="InterPro"/>
</dbReference>
<dbReference type="PRINTS" id="PR00313">
    <property type="entry name" value="CABNDNGRPT"/>
</dbReference>
<dbReference type="InterPro" id="IPR018511">
    <property type="entry name" value="Hemolysin-typ_Ca-bd_CS"/>
</dbReference>
<dbReference type="AlphaFoldDB" id="A0A931BW25"/>
<evidence type="ECO:0000313" key="9">
    <source>
        <dbReference type="EMBL" id="MBF9234910.1"/>
    </source>
</evidence>